<evidence type="ECO:0000313" key="9">
    <source>
        <dbReference type="Proteomes" id="UP001154312"/>
    </source>
</evidence>
<evidence type="ECO:0000313" key="8">
    <source>
        <dbReference type="EMBL" id="MDF9408989.1"/>
    </source>
</evidence>
<dbReference type="InterPro" id="IPR020846">
    <property type="entry name" value="MFS_dom"/>
</dbReference>
<evidence type="ECO:0000256" key="5">
    <source>
        <dbReference type="ARBA" id="ARBA00023136"/>
    </source>
</evidence>
<dbReference type="Pfam" id="PF07690">
    <property type="entry name" value="MFS_1"/>
    <property type="match status" value="1"/>
</dbReference>
<dbReference type="AlphaFoldDB" id="A0A9X4H8J1"/>
<dbReference type="InterPro" id="IPR036259">
    <property type="entry name" value="MFS_trans_sf"/>
</dbReference>
<evidence type="ECO:0000259" key="7">
    <source>
        <dbReference type="PROSITE" id="PS50850"/>
    </source>
</evidence>
<keyword evidence="5 6" id="KW-0472">Membrane</keyword>
<evidence type="ECO:0000256" key="4">
    <source>
        <dbReference type="ARBA" id="ARBA00022989"/>
    </source>
</evidence>
<sequence length="101" mass="10845">MITGLAMDLLNTTIVNVAVPKLMAVFGVDVNKVQWVATAYMMTIGVIIPVTAYLADTFGTKKFFIASLIFFTAGSALCGLAWSMNSLIFFRIIQGLVGGMT</sequence>
<accession>A0A9X4H8J1</accession>
<proteinExistence type="predicted"/>
<dbReference type="EMBL" id="JAKOAV010000021">
    <property type="protein sequence ID" value="MDF9408989.1"/>
    <property type="molecule type" value="Genomic_DNA"/>
</dbReference>
<dbReference type="InterPro" id="IPR011701">
    <property type="entry name" value="MFS"/>
</dbReference>
<comment type="caution">
    <text evidence="8">The sequence shown here is derived from an EMBL/GenBank/DDBJ whole genome shotgun (WGS) entry which is preliminary data.</text>
</comment>
<name>A0A9X4H8J1_9FIRM</name>
<dbReference type="PROSITE" id="PS50850">
    <property type="entry name" value="MFS"/>
    <property type="match status" value="1"/>
</dbReference>
<dbReference type="RefSeq" id="WP_277444398.1">
    <property type="nucleotide sequence ID" value="NZ_JAKOAV010000021.1"/>
</dbReference>
<keyword evidence="3 6" id="KW-0812">Transmembrane</keyword>
<comment type="subcellular location">
    <subcellularLocation>
        <location evidence="1">Cell membrane</location>
        <topology evidence="1">Multi-pass membrane protein</topology>
    </subcellularLocation>
</comment>
<dbReference type="PANTHER" id="PTHR42718:SF9">
    <property type="entry name" value="MAJOR FACILITATOR SUPERFAMILY MULTIDRUG TRANSPORTER MFSC"/>
    <property type="match status" value="1"/>
</dbReference>
<evidence type="ECO:0000256" key="3">
    <source>
        <dbReference type="ARBA" id="ARBA00022692"/>
    </source>
</evidence>
<gene>
    <name evidence="8" type="ORF">L7E55_11565</name>
</gene>
<evidence type="ECO:0000256" key="2">
    <source>
        <dbReference type="ARBA" id="ARBA00022448"/>
    </source>
</evidence>
<reference evidence="8" key="1">
    <citation type="submission" date="2022-02" db="EMBL/GenBank/DDBJ databases">
        <authorList>
            <person name="Leng L."/>
        </authorList>
    </citation>
    <scope>NUCLEOTIDE SEQUENCE</scope>
    <source>
        <strain evidence="8">JI</strain>
    </source>
</reference>
<evidence type="ECO:0000256" key="6">
    <source>
        <dbReference type="SAM" id="Phobius"/>
    </source>
</evidence>
<dbReference type="SUPFAM" id="SSF103473">
    <property type="entry name" value="MFS general substrate transporter"/>
    <property type="match status" value="1"/>
</dbReference>
<dbReference type="GO" id="GO:0005886">
    <property type="term" value="C:plasma membrane"/>
    <property type="evidence" value="ECO:0007669"/>
    <property type="project" value="UniProtKB-SubCell"/>
</dbReference>
<dbReference type="GO" id="GO:0022857">
    <property type="term" value="F:transmembrane transporter activity"/>
    <property type="evidence" value="ECO:0007669"/>
    <property type="project" value="InterPro"/>
</dbReference>
<keyword evidence="4 6" id="KW-1133">Transmembrane helix</keyword>
<organism evidence="8 9">
    <name type="scientific">Pelotomaculum isophthalicicum JI</name>
    <dbReference type="NCBI Taxonomy" id="947010"/>
    <lineage>
        <taxon>Bacteria</taxon>
        <taxon>Bacillati</taxon>
        <taxon>Bacillota</taxon>
        <taxon>Clostridia</taxon>
        <taxon>Eubacteriales</taxon>
        <taxon>Desulfotomaculaceae</taxon>
        <taxon>Pelotomaculum</taxon>
    </lineage>
</organism>
<dbReference type="PANTHER" id="PTHR42718">
    <property type="entry name" value="MAJOR FACILITATOR SUPERFAMILY MULTIDRUG TRANSPORTER MFSC"/>
    <property type="match status" value="1"/>
</dbReference>
<keyword evidence="2" id="KW-0813">Transport</keyword>
<feature type="transmembrane region" description="Helical" evidence="6">
    <location>
        <begin position="63"/>
        <end position="82"/>
    </location>
</feature>
<keyword evidence="9" id="KW-1185">Reference proteome</keyword>
<protein>
    <submittedName>
        <fullName evidence="8">MFS transporter</fullName>
    </submittedName>
</protein>
<dbReference type="Proteomes" id="UP001154312">
    <property type="component" value="Unassembled WGS sequence"/>
</dbReference>
<evidence type="ECO:0000256" key="1">
    <source>
        <dbReference type="ARBA" id="ARBA00004651"/>
    </source>
</evidence>
<dbReference type="Gene3D" id="1.20.1720.10">
    <property type="entry name" value="Multidrug resistance protein D"/>
    <property type="match status" value="1"/>
</dbReference>
<feature type="transmembrane region" description="Helical" evidence="6">
    <location>
        <begin position="33"/>
        <end position="54"/>
    </location>
</feature>
<feature type="domain" description="Major facilitator superfamily (MFS) profile" evidence="7">
    <location>
        <begin position="1"/>
        <end position="101"/>
    </location>
</feature>